<organism evidence="1 2">
    <name type="scientific">Zea mays</name>
    <name type="common">Maize</name>
    <dbReference type="NCBI Taxonomy" id="4577"/>
    <lineage>
        <taxon>Eukaryota</taxon>
        <taxon>Viridiplantae</taxon>
        <taxon>Streptophyta</taxon>
        <taxon>Embryophyta</taxon>
        <taxon>Tracheophyta</taxon>
        <taxon>Spermatophyta</taxon>
        <taxon>Magnoliopsida</taxon>
        <taxon>Liliopsida</taxon>
        <taxon>Poales</taxon>
        <taxon>Poaceae</taxon>
        <taxon>PACMAD clade</taxon>
        <taxon>Panicoideae</taxon>
        <taxon>Andropogonodae</taxon>
        <taxon>Andropogoneae</taxon>
        <taxon>Tripsacinae</taxon>
        <taxon>Zea</taxon>
    </lineage>
</organism>
<protein>
    <submittedName>
        <fullName evidence="1">Uncharacterized protein</fullName>
    </submittedName>
</protein>
<gene>
    <name evidence="1" type="primary">LOC100273053</name>
</gene>
<dbReference type="Proteomes" id="UP000007305">
    <property type="component" value="Chromosome 7"/>
</dbReference>
<dbReference type="OrthoDB" id="602284at2759"/>
<dbReference type="EnsemblPlants" id="Zm00001eb324670_T003">
    <property type="protein sequence ID" value="Zm00001eb324670_P003"/>
    <property type="gene ID" value="Zm00001eb324670"/>
</dbReference>
<evidence type="ECO:0000313" key="2">
    <source>
        <dbReference type="Proteomes" id="UP000007305"/>
    </source>
</evidence>
<accession>A0A804QFE5</accession>
<proteinExistence type="predicted"/>
<name>A0A804QFE5_MAIZE</name>
<reference evidence="1" key="3">
    <citation type="submission" date="2021-05" db="UniProtKB">
        <authorList>
            <consortium name="EnsemblPlants"/>
        </authorList>
    </citation>
    <scope>IDENTIFICATION</scope>
    <source>
        <strain evidence="1">cv. B73</strain>
    </source>
</reference>
<keyword evidence="2" id="KW-1185">Reference proteome</keyword>
<evidence type="ECO:0000313" key="1">
    <source>
        <dbReference type="EnsemblPlants" id="Zm00001eb324670_P003"/>
    </source>
</evidence>
<sequence length="124" mass="13492">MVVENSSLCAVLAATAQHVVLCRRDLPAAHLLAGVFAVVHLHRHHDSVPWVALSGDIYDSVLLRCEAEVVAALSEVPCDPSDPSRHWLPSSGHHVYLDAKHRLSGEANAVLLDVYRVHTDLHSA</sequence>
<dbReference type="AlphaFoldDB" id="A0A804QFE5"/>
<reference evidence="2" key="1">
    <citation type="submission" date="2015-12" db="EMBL/GenBank/DDBJ databases">
        <title>Update maize B73 reference genome by single molecule sequencing technologies.</title>
        <authorList>
            <consortium name="Maize Genome Sequencing Project"/>
            <person name="Ware D."/>
        </authorList>
    </citation>
    <scope>NUCLEOTIDE SEQUENCE [LARGE SCALE GENOMIC DNA]</scope>
    <source>
        <strain evidence="2">cv. B73</strain>
    </source>
</reference>
<reference evidence="1" key="2">
    <citation type="submission" date="2019-07" db="EMBL/GenBank/DDBJ databases">
        <authorList>
            <person name="Seetharam A."/>
            <person name="Woodhouse M."/>
            <person name="Cannon E."/>
        </authorList>
    </citation>
    <scope>NUCLEOTIDE SEQUENCE [LARGE SCALE GENOMIC DNA]</scope>
    <source>
        <strain evidence="1">cv. B73</strain>
    </source>
</reference>
<dbReference type="Gramene" id="Zm00001eb324670_T003">
    <property type="protein sequence ID" value="Zm00001eb324670_P003"/>
    <property type="gene ID" value="Zm00001eb324670"/>
</dbReference>